<evidence type="ECO:0000256" key="6">
    <source>
        <dbReference type="ARBA" id="ARBA00022824"/>
    </source>
</evidence>
<comment type="similarity">
    <text evidence="3">Belongs to the OST3/OST6 family.</text>
</comment>
<keyword evidence="7 9" id="KW-1133">Transmembrane helix</keyword>
<proteinExistence type="inferred from homology"/>
<dbReference type="PANTHER" id="PTHR12692:SF0">
    <property type="entry name" value="GH11935P"/>
    <property type="match status" value="1"/>
</dbReference>
<keyword evidence="6" id="KW-0256">Endoplasmic reticulum</keyword>
<accession>A0A9R0IS50</accession>
<evidence type="ECO:0000256" key="8">
    <source>
        <dbReference type="ARBA" id="ARBA00023136"/>
    </source>
</evidence>
<dbReference type="OrthoDB" id="67566at2759"/>
<evidence type="ECO:0000313" key="10">
    <source>
        <dbReference type="Proteomes" id="UP000813463"/>
    </source>
</evidence>
<dbReference type="PANTHER" id="PTHR12692">
    <property type="entry name" value="DOLICHYL-DIPHOSPHOOLIGOSACCHARIDE--PROTEIN GLYCOSYLTRANSFERASE-RELATED"/>
    <property type="match status" value="1"/>
</dbReference>
<evidence type="ECO:0000256" key="9">
    <source>
        <dbReference type="SAM" id="Phobius"/>
    </source>
</evidence>
<evidence type="ECO:0000256" key="3">
    <source>
        <dbReference type="ARBA" id="ARBA00009561"/>
    </source>
</evidence>
<evidence type="ECO:0000256" key="2">
    <source>
        <dbReference type="ARBA" id="ARBA00004477"/>
    </source>
</evidence>
<keyword evidence="8 9" id="KW-0472">Membrane</keyword>
<dbReference type="AlphaFoldDB" id="A0A9R0IS50"/>
<evidence type="ECO:0000256" key="4">
    <source>
        <dbReference type="ARBA" id="ARBA00022692"/>
    </source>
</evidence>
<dbReference type="RefSeq" id="XP_021853550.1">
    <property type="nucleotide sequence ID" value="XM_021997858.2"/>
</dbReference>
<dbReference type="GeneID" id="110793033"/>
<sequence length="379" mass="42504">MSQLTPLTCKNLQSSSPTISKLRSIPKFSLPPKMAPPPPPHLTATFLLLLLPLLLTLSFPTTATPSADLLNELENLQSTSPNGVIRLNDNLLRRIISLPRPRPFSLLIFFDAAQLHEKTELQLPTLKSEFAIVSKSFIQNNKESSNPPKIFFFDIEFKDSQKSFGLFGVNSLPHIRLVLPHVDNLKTSDLMDQGDFSRLAESMSEFVESRTKLTVGPLQRPPMFSGKQIVFLLACLMICAPFALKKILAGQTLLHDYKLWLFGAIFVYFFSVSGTMHNIIRKMPMFINDRNDPSKLVFFYQGSGMQLGAEGFAVGGLYTVVGLLLGFVTHGLVKIRSVTFQRFAMAVALIVSFWAVKKVVYLDNWKTGYGIHAYWPSSW</sequence>
<dbReference type="Pfam" id="PF04756">
    <property type="entry name" value="OST3_OST6"/>
    <property type="match status" value="1"/>
</dbReference>
<feature type="transmembrane region" description="Helical" evidence="9">
    <location>
        <begin position="312"/>
        <end position="333"/>
    </location>
</feature>
<dbReference type="KEGG" id="soe:110793033"/>
<name>A0A9R0IS50_SPIOL</name>
<dbReference type="Gene3D" id="3.40.30.10">
    <property type="entry name" value="Glutaredoxin"/>
    <property type="match status" value="1"/>
</dbReference>
<dbReference type="GO" id="GO:0018279">
    <property type="term" value="P:protein N-linked glycosylation via asparagine"/>
    <property type="evidence" value="ECO:0000318"/>
    <property type="project" value="GO_Central"/>
</dbReference>
<evidence type="ECO:0000256" key="5">
    <source>
        <dbReference type="ARBA" id="ARBA00022729"/>
    </source>
</evidence>
<evidence type="ECO:0000256" key="1">
    <source>
        <dbReference type="ARBA" id="ARBA00002791"/>
    </source>
</evidence>
<feature type="transmembrane region" description="Helical" evidence="9">
    <location>
        <begin position="260"/>
        <end position="280"/>
    </location>
</feature>
<comment type="function">
    <text evidence="1">Subunit of the oligosaccharyl transferase (OST) complex that catalyzes the initial transfer of a defined glycan (Glc(3)Man(9)GlcNAc(2) in eukaryotes) from the lipid carrier dolichol-pyrophosphate to an asparagine residue within an Asn-X-Ser/Thr consensus motif in nascent polypeptide chains, the first step in protein N-glycosylation. N-glycosylation occurs cotranslationally and the complex associates with the Sec61 complex at the channel-forming translocon complex that mediates protein translocation across the endoplasmic reticulum (ER). All subunits are required for a maximal enzyme activity.</text>
</comment>
<evidence type="ECO:0000256" key="7">
    <source>
        <dbReference type="ARBA" id="ARBA00022989"/>
    </source>
</evidence>
<keyword evidence="5" id="KW-0732">Signal</keyword>
<dbReference type="GO" id="GO:0008250">
    <property type="term" value="C:oligosaccharyltransferase complex"/>
    <property type="evidence" value="ECO:0000318"/>
    <property type="project" value="GO_Central"/>
</dbReference>
<organism evidence="10 11">
    <name type="scientific">Spinacia oleracea</name>
    <name type="common">Spinach</name>
    <dbReference type="NCBI Taxonomy" id="3562"/>
    <lineage>
        <taxon>Eukaryota</taxon>
        <taxon>Viridiplantae</taxon>
        <taxon>Streptophyta</taxon>
        <taxon>Embryophyta</taxon>
        <taxon>Tracheophyta</taxon>
        <taxon>Spermatophyta</taxon>
        <taxon>Magnoliopsida</taxon>
        <taxon>eudicotyledons</taxon>
        <taxon>Gunneridae</taxon>
        <taxon>Pentapetalae</taxon>
        <taxon>Caryophyllales</taxon>
        <taxon>Chenopodiaceae</taxon>
        <taxon>Chenopodioideae</taxon>
        <taxon>Anserineae</taxon>
        <taxon>Spinacia</taxon>
    </lineage>
</organism>
<feature type="transmembrane region" description="Helical" evidence="9">
    <location>
        <begin position="229"/>
        <end position="248"/>
    </location>
</feature>
<reference evidence="10" key="1">
    <citation type="journal article" date="2021" name="Nat. Commun.">
        <title>Genomic analyses provide insights into spinach domestication and the genetic basis of agronomic traits.</title>
        <authorList>
            <person name="Cai X."/>
            <person name="Sun X."/>
            <person name="Xu C."/>
            <person name="Sun H."/>
            <person name="Wang X."/>
            <person name="Ge C."/>
            <person name="Zhang Z."/>
            <person name="Wang Q."/>
            <person name="Fei Z."/>
            <person name="Jiao C."/>
            <person name="Wang Q."/>
        </authorList>
    </citation>
    <scope>NUCLEOTIDE SEQUENCE [LARGE SCALE GENOMIC DNA]</scope>
    <source>
        <strain evidence="10">cv. Varoflay</strain>
    </source>
</reference>
<gene>
    <name evidence="11" type="primary">LOC110793033</name>
</gene>
<feature type="transmembrane region" description="Helical" evidence="9">
    <location>
        <begin position="339"/>
        <end position="356"/>
    </location>
</feature>
<keyword evidence="4 9" id="KW-0812">Transmembrane</keyword>
<keyword evidence="10" id="KW-1185">Reference proteome</keyword>
<evidence type="ECO:0000313" key="11">
    <source>
        <dbReference type="RefSeq" id="XP_021853550.1"/>
    </source>
</evidence>
<comment type="subcellular location">
    <subcellularLocation>
        <location evidence="2">Endoplasmic reticulum membrane</location>
        <topology evidence="2">Multi-pass membrane protein</topology>
    </subcellularLocation>
</comment>
<dbReference type="Proteomes" id="UP000813463">
    <property type="component" value="Chromosome 6"/>
</dbReference>
<reference evidence="11" key="2">
    <citation type="submission" date="2025-08" db="UniProtKB">
        <authorList>
            <consortium name="RefSeq"/>
        </authorList>
    </citation>
    <scope>IDENTIFICATION</scope>
    <source>
        <tissue evidence="11">Leaf</tissue>
    </source>
</reference>
<protein>
    <submittedName>
        <fullName evidence="11">Probable dolichyl-diphosphooligosaccharide--protein glycosyltransferase subunit 3B</fullName>
    </submittedName>
</protein>
<dbReference type="InterPro" id="IPR021149">
    <property type="entry name" value="OligosaccharylTrfase_OST3/OST6"/>
</dbReference>